<evidence type="ECO:0000313" key="2">
    <source>
        <dbReference type="EMBL" id="PPJ76262.1"/>
    </source>
</evidence>
<protein>
    <submittedName>
        <fullName evidence="2">Bile acid 7-alpha dehydratase</fullName>
    </submittedName>
</protein>
<dbReference type="Pfam" id="PF13577">
    <property type="entry name" value="SnoaL_4"/>
    <property type="match status" value="1"/>
</dbReference>
<comment type="caution">
    <text evidence="2">The sequence shown here is derived from an EMBL/GenBank/DDBJ whole genome shotgun (WGS) entry which is preliminary data.</text>
</comment>
<evidence type="ECO:0000259" key="1">
    <source>
        <dbReference type="Pfam" id="PF13577"/>
    </source>
</evidence>
<dbReference type="Proteomes" id="UP000238153">
    <property type="component" value="Unassembled WGS sequence"/>
</dbReference>
<organism evidence="2 3">
    <name type="scientific">Staphylococcus haemolyticus</name>
    <dbReference type="NCBI Taxonomy" id="1283"/>
    <lineage>
        <taxon>Bacteria</taxon>
        <taxon>Bacillati</taxon>
        <taxon>Bacillota</taxon>
        <taxon>Bacilli</taxon>
        <taxon>Bacillales</taxon>
        <taxon>Staphylococcaceae</taxon>
        <taxon>Staphylococcus</taxon>
    </lineage>
</organism>
<feature type="domain" description="SnoaL-like" evidence="1">
    <location>
        <begin position="13"/>
        <end position="132"/>
    </location>
</feature>
<sequence>MLFTRNKPYTNKTLLAKEDILELIQFERFCRDNALWESMETCFADNSYINISWFKGNGSEFVASSKAMNRYAPHQIHNSQVWINDTRAVAIMQATIQTRLPIQNVEMELQSDAKLVYCLEQDDQGVWYITRLECIYEKDSLTPVKPTTINLPKDDFTDYRSSYACLSYALNAIGYDVNSELQGIDRPNEVNAYYDEIDDWLTYKEEEKEAY</sequence>
<dbReference type="AlphaFoldDB" id="A0A7Z1SDX9"/>
<dbReference type="Gene3D" id="3.10.450.50">
    <property type="match status" value="1"/>
</dbReference>
<dbReference type="InterPro" id="IPR032710">
    <property type="entry name" value="NTF2-like_dom_sf"/>
</dbReference>
<dbReference type="RefSeq" id="WP_049426233.1">
    <property type="nucleotide sequence ID" value="NZ_CUCR01000027.1"/>
</dbReference>
<name>A0A7Z1SDX9_STAHA</name>
<dbReference type="InterPro" id="IPR037401">
    <property type="entry name" value="SnoaL-like"/>
</dbReference>
<accession>A0A7Z1SDX9</accession>
<evidence type="ECO:0000313" key="3">
    <source>
        <dbReference type="Proteomes" id="UP000238153"/>
    </source>
</evidence>
<gene>
    <name evidence="2" type="ORF">CV019_03665</name>
</gene>
<reference evidence="2 3" key="1">
    <citation type="submission" date="2017-11" db="EMBL/GenBank/DDBJ databases">
        <authorList>
            <person name="Founou R.C."/>
            <person name="Founou L."/>
            <person name="Allam M."/>
            <person name="Ismail A."/>
            <person name="Essack S.Y."/>
        </authorList>
    </citation>
    <scope>NUCLEOTIDE SEQUENCE [LARGE SCALE GENOMIC DNA]</scope>
    <source>
        <strain evidence="2 3">G811N2B1</strain>
    </source>
</reference>
<dbReference type="EMBL" id="PGWX01000233">
    <property type="protein sequence ID" value="PPJ76262.1"/>
    <property type="molecule type" value="Genomic_DNA"/>
</dbReference>
<dbReference type="SUPFAM" id="SSF54427">
    <property type="entry name" value="NTF2-like"/>
    <property type="match status" value="1"/>
</dbReference>
<proteinExistence type="predicted"/>